<dbReference type="EMBL" id="CP066701">
    <property type="protein sequence ID" value="QQX26195.1"/>
    <property type="molecule type" value="Genomic_DNA"/>
</dbReference>
<organism evidence="2 4">
    <name type="scientific">Heyndrickxia sporothermodurans</name>
    <dbReference type="NCBI Taxonomy" id="46224"/>
    <lineage>
        <taxon>Bacteria</taxon>
        <taxon>Bacillati</taxon>
        <taxon>Bacillota</taxon>
        <taxon>Bacilli</taxon>
        <taxon>Bacillales</taxon>
        <taxon>Bacillaceae</taxon>
        <taxon>Heyndrickxia</taxon>
    </lineage>
</organism>
<dbReference type="GeneID" id="62496922"/>
<dbReference type="Proteomes" id="UP000075666">
    <property type="component" value="Unassembled WGS sequence"/>
</dbReference>
<evidence type="ECO:0000259" key="1">
    <source>
        <dbReference type="Pfam" id="PF18765"/>
    </source>
</evidence>
<proteinExistence type="predicted"/>
<sequence length="106" mass="12434">MFGLLDRDFEYIQRAMENLKEIDKAIIFGSRALGNYKKGSDVDIAISGKNVTSKTLYQLDDLLNEEFPLPYFFDIVQYEEINNENLKNHIDTFGREIYRKSELSQK</sequence>
<dbReference type="OrthoDB" id="9803106at2"/>
<name>A0A150KLZ8_9BACI</name>
<accession>A0A150KLZ8</accession>
<dbReference type="STRING" id="46224.B4102_3855"/>
<dbReference type="Proteomes" id="UP000595512">
    <property type="component" value="Chromosome"/>
</dbReference>
<dbReference type="InterPro" id="IPR043519">
    <property type="entry name" value="NT_sf"/>
</dbReference>
<protein>
    <submittedName>
        <fullName evidence="3">Nucleotidyltransferase domain-containing protein</fullName>
    </submittedName>
</protein>
<feature type="domain" description="Polymerase beta nucleotidyltransferase" evidence="1">
    <location>
        <begin position="11"/>
        <end position="102"/>
    </location>
</feature>
<keyword evidence="4" id="KW-1185">Reference proteome</keyword>
<dbReference type="EMBL" id="LQYN01000128">
    <property type="protein sequence ID" value="KYC90347.1"/>
    <property type="molecule type" value="Genomic_DNA"/>
</dbReference>
<evidence type="ECO:0000313" key="4">
    <source>
        <dbReference type="Proteomes" id="UP000075666"/>
    </source>
</evidence>
<gene>
    <name evidence="2" type="ORF">B4102_3855</name>
    <name evidence="3" type="ORF">JGZ69_04655</name>
</gene>
<reference evidence="2 4" key="1">
    <citation type="submission" date="2016-01" db="EMBL/GenBank/DDBJ databases">
        <title>Genome Sequences of Twelve Sporeforming Bacillus Species Isolated from Foods.</title>
        <authorList>
            <person name="Berendsen E.M."/>
            <person name="Wells-Bennik M.H."/>
            <person name="Krawcyk A.O."/>
            <person name="De Jong A."/>
            <person name="Holsappel S."/>
            <person name="Eijlander R.T."/>
            <person name="Kuipers O.P."/>
        </authorList>
    </citation>
    <scope>NUCLEOTIDE SEQUENCE [LARGE SCALE GENOMIC DNA]</scope>
    <source>
        <strain evidence="2 4">B4102</strain>
    </source>
</reference>
<dbReference type="CDD" id="cd05403">
    <property type="entry name" value="NT_KNTase_like"/>
    <property type="match status" value="1"/>
</dbReference>
<dbReference type="PATRIC" id="fig|46224.3.peg.996"/>
<dbReference type="SUPFAM" id="SSF81301">
    <property type="entry name" value="Nucleotidyltransferase"/>
    <property type="match status" value="1"/>
</dbReference>
<dbReference type="Pfam" id="PF18765">
    <property type="entry name" value="Polbeta"/>
    <property type="match status" value="1"/>
</dbReference>
<dbReference type="InterPro" id="IPR041633">
    <property type="entry name" value="Polbeta"/>
</dbReference>
<dbReference type="KEGG" id="hspo:JGZ69_04655"/>
<dbReference type="RefSeq" id="WP_066235478.1">
    <property type="nucleotide sequence ID" value="NZ_CP066701.1"/>
</dbReference>
<dbReference type="Gene3D" id="3.30.460.10">
    <property type="entry name" value="Beta Polymerase, domain 2"/>
    <property type="match status" value="1"/>
</dbReference>
<reference evidence="3 5" key="2">
    <citation type="submission" date="2020-12" db="EMBL/GenBank/DDBJ databases">
        <title>Taxonomic evaluation of the Bacillus sporothermodurans group of bacteria based on whole genome sequences.</title>
        <authorList>
            <person name="Fiedler G."/>
            <person name="Herbstmann A.-D."/>
            <person name="Doll E."/>
            <person name="Wenning M."/>
            <person name="Brinks E."/>
            <person name="Kabisch J."/>
            <person name="Breitenwieser F."/>
            <person name="Lappann M."/>
            <person name="Boehnlein C."/>
            <person name="Franz C."/>
        </authorList>
    </citation>
    <scope>NUCLEOTIDE SEQUENCE [LARGE SCALE GENOMIC DNA]</scope>
    <source>
        <strain evidence="3 5">DSM 10599</strain>
    </source>
</reference>
<evidence type="ECO:0000313" key="5">
    <source>
        <dbReference type="Proteomes" id="UP000595512"/>
    </source>
</evidence>
<dbReference type="AlphaFoldDB" id="A0A150KLZ8"/>
<evidence type="ECO:0000313" key="3">
    <source>
        <dbReference type="EMBL" id="QQX26195.1"/>
    </source>
</evidence>
<evidence type="ECO:0000313" key="2">
    <source>
        <dbReference type="EMBL" id="KYC90347.1"/>
    </source>
</evidence>